<feature type="coiled-coil region" evidence="1">
    <location>
        <begin position="230"/>
        <end position="284"/>
    </location>
</feature>
<feature type="region of interest" description="Disordered" evidence="2">
    <location>
        <begin position="1319"/>
        <end position="1338"/>
    </location>
</feature>
<feature type="coiled-coil region" evidence="1">
    <location>
        <begin position="1687"/>
        <end position="1721"/>
    </location>
</feature>
<proteinExistence type="predicted"/>
<feature type="coiled-coil region" evidence="1">
    <location>
        <begin position="941"/>
        <end position="1049"/>
    </location>
</feature>
<evidence type="ECO:0000256" key="2">
    <source>
        <dbReference type="SAM" id="MobiDB-lite"/>
    </source>
</evidence>
<dbReference type="Proteomes" id="UP000256585">
    <property type="component" value="Chromosome"/>
</dbReference>
<evidence type="ECO:0000313" key="5">
    <source>
        <dbReference type="Proteomes" id="UP000256585"/>
    </source>
</evidence>
<feature type="signal peptide" evidence="3">
    <location>
        <begin position="1"/>
        <end position="22"/>
    </location>
</feature>
<accession>A0A482KFY1</accession>
<feature type="region of interest" description="Disordered" evidence="2">
    <location>
        <begin position="1433"/>
        <end position="1455"/>
    </location>
</feature>
<feature type="compositionally biased region" description="Polar residues" evidence="2">
    <location>
        <begin position="912"/>
        <end position="927"/>
    </location>
</feature>
<dbReference type="OrthoDB" id="401840at2"/>
<evidence type="ECO:0000313" key="4">
    <source>
        <dbReference type="EMBL" id="QBQ01833.1"/>
    </source>
</evidence>
<dbReference type="RefSeq" id="WP_137412657.1">
    <property type="nucleotide sequence ID" value="NZ_CP033058.2"/>
</dbReference>
<feature type="coiled-coil region" evidence="1">
    <location>
        <begin position="1475"/>
        <end position="1633"/>
    </location>
</feature>
<evidence type="ECO:0000256" key="1">
    <source>
        <dbReference type="SAM" id="Coils"/>
    </source>
</evidence>
<keyword evidence="1" id="KW-0175">Coiled coil</keyword>
<feature type="chain" id="PRO_5019781213" evidence="3">
    <location>
        <begin position="23"/>
        <end position="3135"/>
    </location>
</feature>
<feature type="compositionally biased region" description="Basic and acidic residues" evidence="2">
    <location>
        <begin position="896"/>
        <end position="910"/>
    </location>
</feature>
<reference evidence="4" key="1">
    <citation type="submission" date="2019-03" db="EMBL/GenBank/DDBJ databases">
        <title>Draft Sequence and Annotation of the Mycoplasma phocicerebrale Strain 1049T Genome.</title>
        <authorList>
            <person name="Frasca S.Jr."/>
            <person name="Kutish G.F."/>
            <person name="Castellanos Gell J."/>
            <person name="Michaels D.L."/>
            <person name="Brown D.R."/>
        </authorList>
    </citation>
    <scope>NUCLEOTIDE SEQUENCE</scope>
    <source>
        <strain evidence="4">1049</strain>
    </source>
</reference>
<gene>
    <name evidence="4" type="ORF">DMC14_03290</name>
</gene>
<evidence type="ECO:0000256" key="3">
    <source>
        <dbReference type="SAM" id="SignalP"/>
    </source>
</evidence>
<keyword evidence="3" id="KW-0732">Signal</keyword>
<feature type="coiled-coil region" evidence="1">
    <location>
        <begin position="139"/>
        <end position="198"/>
    </location>
</feature>
<feature type="compositionally biased region" description="Basic and acidic residues" evidence="2">
    <location>
        <begin position="1439"/>
        <end position="1450"/>
    </location>
</feature>
<sequence>MSSTTKKKKLAIILGSTFSALAVSAGVAAIIATKYGKRKSGTDKDQKIQNPETNISDNEHSKASTWDATVDKDYKELRKYIEKLIKALNIGSSNIKKSLSIEDLKEQIEKLEKHVGFGIDTIDIINKSLQKLQSNKDKHDTLSQDKKALESALEKAKDALDQGKAKLAEKLKEVEKVKNEAKKLIEKINSEVEKSKGALIKAEFEEFINSLNLLIGTGNIIKEKLDLFNETNLSNQLKEALDKAQEAVKELKNKLNSQTLEQEKENLKKFANKFKEDAKKAIEESKNASSIEELKLAIDNINSLIKIGEEASKKANELNLNDIKQSIDETLKELKDQTKDLDTKLKQKQEEEEKLRQETTAAIEALNKAIEEAKKAKSINEMNLAIAHLEEAITKANELKEKLIKAKLDELKTELESAINRAADILKQTQEKLKIEKERIQAIKNSLIENTNKLNQETLNTKTKTDITSLTEALQKLNAIISQSNDLDNQLKNDISKDAFKAEYDTFKEALEKAKQESIDSQTRLNELKNAKDELDKKVKAAIQKADAAISEANANKESEDLVILSSTLEKLSKAKTELENVKTLAQNVNDTENINKLDQKLQEVNNATTLINNQKQKIELENEQLEQEKQKIKKQIEDLQEKIDSTTNVLNSNDKNLIVNAKNALETEMNKAKTLYEKNKDKAKLTEDNQNLKNKIDAAEDAFNKAKEAIQNIENKELEITTEANEAKKSLKEATEAANEALKNNDLDALKESQNKLKDAIQKAEEAKNKATDNNMSTLAEELKQKIDEAKVLEQQVKDKIAEEEAKNIEVNKQKINDEISNLEAAINEVNEALKEENKHNLEKATQALDNIKLALEKANETKDNLASNQAKYQTEFDNLKNKINDANDKKASISTRKDEIVQERKDADSQFDNTKNSFDTNSNEFETNKNDLSKVTQVIPKLEKDLENINKLIEKATEIQYDELKSKAQNLKTQIEQKLTEARNKKSALESAAEQERLRIEELKRKLQASKQSLEAAIQNLNNAQGLDEQQQKLDELIQKIQEANPNTNIADIDKTQNVKTEYEAFKQKYDEATILKQTKETEIANSKKNIEDKVKALELETETALNEADSAISNKNKNDLQSSLSKLNDLKTKLEALVSEIEPKGYKTQTDKAKELLKNVSDKNNEVDNELNAETNRIEQVKTELEEAKDKLHAAKEAATNNSNNIDKLKEALTKLEAQHGLSQAKFTEHNITKNQSIPELKQALDALEAELNGYNDFKKNLEDIQKNNEKEVKEALDKELEKAKDALEKANNAGTDKTKLEEAKEALEKAKEALEQAKNKANEKGDSKSKETAENKLTEITNKLTEITNKLDGKIAKEIEDATLALQNLVSEVNNLSGVDELTTKLPLLETEITNATSTYNKYNKNEYKDKVSVPEKLNALDTAIKAAQQTKTTKTKERDNKKEATKNIYNEANNKKQGAFTLAQNAGEDSTKLQSALDALKEALQEAEAAKNLATVNKYNKYVEDSQTLINEINTKIEKIKEDLEKAKGEDARVEALKTELNRIIEKLKAAKDAATNAQGNIDDLDLKLPILNQKNAAAIAKHNLENIEKNTKHNSLKSTLEELKTLTDQATETHRTLNEENERNKKEIVDALKVQQDAFASLNLEIIEALNSKEISKLQSVITKLEKIQTDTTAVKTNASNKHYSSKVTEAEALLNNIKTELTRLNKTLKDAQKSEEERITGVIKALEDAYNDLKPKKDALDTKDKYNSINSNIGTVETAIDNAKNVYDENNNTKNQGIPRIKEQLDKLNSLLNDSKNSIQNAKNKAKDIKEEYDALYIKFKKEEYKTAKDLEKDSGNNVQKINDAITALETAQNKVEQIKTDANAKEYHEIDSEITTDIADIKLLIKNLKAKLQTEEKRIEEVIKALKAAHDALKPKKDNLDAQTKYDSIKSNISTLEAEIEKAKKVYDEYNKPTNQAIANIKNELDNLKSLLDQSQTSIDKAKLKAKVIKDKYDGKYNTLNSVDYKTAKKKAENCGTEIPKIKEAIELLEKVKPKFETIKTEANAEGYHEKNSLIENNISDIEILLENLRTKLQTETEKEQRRIAELKTKLQNAIRDLNSKKQSAENAKEKIDSLEASLESLGLEITNAQKIHDEAANDPKNSNISEIQTLIGNLSTALNEASTKKEELTTKLNNDKKAIDDAISQQENSYNEKVDEINEALNNKIKAKLERADHDLNIMIEALKHAKTQAEDKEYSQAKQKAEELIENYDKKLKEIQKALNEKLEKINEAKEKIKEQIKKLNDKYDNAKLQLNKIDPLKAKIDLLNSELNNANNLHNNISADAAIKNEPEIETALQELQDKISDIQNKVNHELNIKLEENKQEYQTEYNKAKEAFDNAKSQYETDKNSKDKTKYESLLTLFESILEDAQKALQKATDFDYAEGKTNSHSLIDETNELKSDIENRLHFEEYREKYLNMLQNEYILTFIYRKEGNQFREEIKNLNVQTNTEQDFKDIIERAKQEANSNLVIINKILERLNYIYTQAQVDNMHWNGTNLDSFKIKLDETLKHVWTTDKNTQNTAHSIYMGTINDTTTVPGKQGEKDVLLKVAEIVENKHKLAKGWKTYLEKAKFFIDKREQIKSWNIETLNIPAEYVSLVGLYSPLHGYFSIDIDYSEVSNQLHNVTETTSSNYSKFFNSDGTLKVDDSEINKLTSQLDQILVDKPFYKLETKSEYENYLKPYADKQKEVLREINKISQKELKKLSIEIKDQSKYEQKLINPLKNKFNQMTNPTKFNEIYKEIVENNVIGLIIQNLTNTTNISLSVPNNFKNMLPSEFGKNHIHETKLDGSLSPNHSFTIIDHSPNDKTGIIKIQVELKYSDNIYGLESKKILEKEITGFNKQSHRNLEYRPIFNFKNSPFIKKTDLDNFIEGDTSFEVIKKLFSPFSNKGFIIESNLELLKKFEIYNVSFDGTCVKFTYGIRTIIGKNKMGYIYEASKEYPLSINYLDWQEIIKYNNDFWVMYMTYSKVEDYGNYRKNLLKTIEDMITATELRSTQINYTQKWLKIISKTLNNEFETKFKAFFEWYYVDVNHEQFENVRHSVTIDQLGQLCWKTGLFNKMFSYEIWGKWLREEKNYKGRIFRTEDIEN</sequence>
<feature type="region of interest" description="Disordered" evidence="2">
    <location>
        <begin position="40"/>
        <end position="61"/>
    </location>
</feature>
<dbReference type="EMBL" id="CP033058">
    <property type="protein sequence ID" value="QBQ01833.1"/>
    <property type="molecule type" value="Genomic_DNA"/>
</dbReference>
<dbReference type="KEGG" id="mphc:DMC14_03290"/>
<feature type="region of interest" description="Disordered" evidence="2">
    <location>
        <begin position="896"/>
        <end position="927"/>
    </location>
</feature>
<organism evidence="4 5">
    <name type="scientific">Metamycoplasma phocicerebrale</name>
    <dbReference type="NCBI Taxonomy" id="142649"/>
    <lineage>
        <taxon>Bacteria</taxon>
        <taxon>Bacillati</taxon>
        <taxon>Mycoplasmatota</taxon>
        <taxon>Mycoplasmoidales</taxon>
        <taxon>Metamycoplasmataceae</taxon>
        <taxon>Metamycoplasma</taxon>
    </lineage>
</organism>
<feature type="coiled-coil region" evidence="1">
    <location>
        <begin position="320"/>
        <end position="457"/>
    </location>
</feature>
<feature type="coiled-coil region" evidence="1">
    <location>
        <begin position="1792"/>
        <end position="1993"/>
    </location>
</feature>
<protein>
    <submittedName>
        <fullName evidence="4">Uncharacterized protein</fullName>
    </submittedName>
</protein>
<keyword evidence="5" id="KW-1185">Reference proteome</keyword>
<feature type="coiled-coil region" evidence="1">
    <location>
        <begin position="2060"/>
        <end position="2390"/>
    </location>
</feature>
<name>A0A482KFY1_9BACT</name>